<name>A0A3A4AP40_9ACTN</name>
<feature type="compositionally biased region" description="Low complexity" evidence="1">
    <location>
        <begin position="368"/>
        <end position="386"/>
    </location>
</feature>
<proteinExistence type="predicted"/>
<keyword evidence="2" id="KW-0732">Signal</keyword>
<evidence type="ECO:0008006" key="5">
    <source>
        <dbReference type="Google" id="ProtNLM"/>
    </source>
</evidence>
<organism evidence="3 4">
    <name type="scientific">Bailinhaonella thermotolerans</name>
    <dbReference type="NCBI Taxonomy" id="1070861"/>
    <lineage>
        <taxon>Bacteria</taxon>
        <taxon>Bacillati</taxon>
        <taxon>Actinomycetota</taxon>
        <taxon>Actinomycetes</taxon>
        <taxon>Streptosporangiales</taxon>
        <taxon>Streptosporangiaceae</taxon>
        <taxon>Bailinhaonella</taxon>
    </lineage>
</organism>
<feature type="signal peptide" evidence="2">
    <location>
        <begin position="1"/>
        <end position="21"/>
    </location>
</feature>
<evidence type="ECO:0000256" key="2">
    <source>
        <dbReference type="SAM" id="SignalP"/>
    </source>
</evidence>
<dbReference type="Proteomes" id="UP000265768">
    <property type="component" value="Unassembled WGS sequence"/>
</dbReference>
<dbReference type="EMBL" id="QZEY01000008">
    <property type="protein sequence ID" value="RJL30781.1"/>
    <property type="molecule type" value="Genomic_DNA"/>
</dbReference>
<sequence>MSALFIAGGATCLWAGAVAMANPDLPTDAFDPAFAAPAVAEPAVDYTCAGSLSDEQTRTIRVVMSVPREVPPGAKVDVVWSYADNAADPLLTAPQPYPEGADLELRGNIGWHRTQNGQEPERQERIRGVGVAVQPQLRQGEPLLLPELSGQFTAPMEEGEIELLPRRFEARLTPAERLKVTDDDDSAVEYTNSALWDVNDEGPWHEGKAQVLRRGAGVDAEADVKFTFKGTGIDYIGGKFPRDMAKVDVYLDGRYQKTIHPTLADGEDPEMRFGQVVWSQHGLENKNHVLELRKASSGRMFVDGFRVLGATDPLDKTTCTARNSEPTTIEVTRDATLTPTPTETDDTGSPTDPPRTTHTVTVTANPNPSTSGTVTSTPGGTPPGTHTATATATVTGPAAQVTITPKGGAKTGEAPVSSNGPTLLMAGGTSLMLGSALAGLEFRRRRGERDRGFGTAD</sequence>
<evidence type="ECO:0000256" key="1">
    <source>
        <dbReference type="SAM" id="MobiDB-lite"/>
    </source>
</evidence>
<feature type="chain" id="PRO_5039713365" description="Gram-positive cocci surface proteins LPxTG domain-containing protein" evidence="2">
    <location>
        <begin position="22"/>
        <end position="457"/>
    </location>
</feature>
<keyword evidence="4" id="KW-1185">Reference proteome</keyword>
<gene>
    <name evidence="3" type="ORF">D5H75_20915</name>
</gene>
<comment type="caution">
    <text evidence="3">The sequence shown here is derived from an EMBL/GenBank/DDBJ whole genome shotgun (WGS) entry which is preliminary data.</text>
</comment>
<feature type="compositionally biased region" description="Polar residues" evidence="1">
    <location>
        <begin position="317"/>
        <end position="330"/>
    </location>
</feature>
<reference evidence="3 4" key="1">
    <citation type="submission" date="2018-09" db="EMBL/GenBank/DDBJ databases">
        <title>YIM 75507 draft genome.</title>
        <authorList>
            <person name="Tang S."/>
            <person name="Feng Y."/>
        </authorList>
    </citation>
    <scope>NUCLEOTIDE SEQUENCE [LARGE SCALE GENOMIC DNA]</scope>
    <source>
        <strain evidence="3 4">YIM 75507</strain>
    </source>
</reference>
<accession>A0A3A4AP40</accession>
<dbReference type="AlphaFoldDB" id="A0A3A4AP40"/>
<protein>
    <recommendedName>
        <fullName evidence="5">Gram-positive cocci surface proteins LPxTG domain-containing protein</fullName>
    </recommendedName>
</protein>
<evidence type="ECO:0000313" key="3">
    <source>
        <dbReference type="EMBL" id="RJL30781.1"/>
    </source>
</evidence>
<dbReference type="Gene3D" id="2.60.120.260">
    <property type="entry name" value="Galactose-binding domain-like"/>
    <property type="match status" value="1"/>
</dbReference>
<feature type="compositionally biased region" description="Low complexity" evidence="1">
    <location>
        <begin position="334"/>
        <end position="357"/>
    </location>
</feature>
<evidence type="ECO:0000313" key="4">
    <source>
        <dbReference type="Proteomes" id="UP000265768"/>
    </source>
</evidence>
<feature type="compositionally biased region" description="Polar residues" evidence="1">
    <location>
        <begin position="358"/>
        <end position="367"/>
    </location>
</feature>
<feature type="region of interest" description="Disordered" evidence="1">
    <location>
        <begin position="317"/>
        <end position="386"/>
    </location>
</feature>